<accession>A0A5N5WPS2</accession>
<proteinExistence type="predicted"/>
<evidence type="ECO:0000313" key="2">
    <source>
        <dbReference type="Proteomes" id="UP000326565"/>
    </source>
</evidence>
<keyword evidence="2" id="KW-1185">Reference proteome</keyword>
<evidence type="ECO:0000313" key="1">
    <source>
        <dbReference type="EMBL" id="KAB8069200.1"/>
    </source>
</evidence>
<protein>
    <submittedName>
        <fullName evidence="1">Uncharacterized protein</fullName>
    </submittedName>
</protein>
<reference evidence="1 2" key="1">
    <citation type="submission" date="2019-04" db="EMBL/GenBank/DDBJ databases">
        <title>Friends and foes A comparative genomics study of 23 Aspergillus species from section Flavi.</title>
        <authorList>
            <consortium name="DOE Joint Genome Institute"/>
            <person name="Kjaerbolling I."/>
            <person name="Vesth T."/>
            <person name="Frisvad J.C."/>
            <person name="Nybo J.L."/>
            <person name="Theobald S."/>
            <person name="Kildgaard S."/>
            <person name="Isbrandt T."/>
            <person name="Kuo A."/>
            <person name="Sato A."/>
            <person name="Lyhne E.K."/>
            <person name="Kogle M.E."/>
            <person name="Wiebenga A."/>
            <person name="Kun R.S."/>
            <person name="Lubbers R.J."/>
            <person name="Makela M.R."/>
            <person name="Barry K."/>
            <person name="Chovatia M."/>
            <person name="Clum A."/>
            <person name="Daum C."/>
            <person name="Haridas S."/>
            <person name="He G."/>
            <person name="LaButti K."/>
            <person name="Lipzen A."/>
            <person name="Mondo S."/>
            <person name="Riley R."/>
            <person name="Salamov A."/>
            <person name="Simmons B.A."/>
            <person name="Magnuson J.K."/>
            <person name="Henrissat B."/>
            <person name="Mortensen U.H."/>
            <person name="Larsen T.O."/>
            <person name="Devries R.P."/>
            <person name="Grigoriev I.V."/>
            <person name="Machida M."/>
            <person name="Baker S.E."/>
            <person name="Andersen M.R."/>
        </authorList>
    </citation>
    <scope>NUCLEOTIDE SEQUENCE [LARGE SCALE GENOMIC DNA]</scope>
    <source>
        <strain evidence="1 2">CBS 151.66</strain>
    </source>
</reference>
<dbReference type="AlphaFoldDB" id="A0A5N5WPS2"/>
<name>A0A5N5WPS2_9EURO</name>
<sequence>MVYEQITENVQGVVTRIKGLIKQKPIIGQKKPGGGWEYTGDELASETSNLANELNNDDYKCNVLHLIQGGTIQNPTGHVLIIPLNGTASFERDEPILPCHYIEQERTIFGANLDLIIVALEKKPSIV</sequence>
<gene>
    <name evidence="1" type="ORF">BDV29DRAFT_57095</name>
</gene>
<dbReference type="OrthoDB" id="4519260at2759"/>
<dbReference type="EMBL" id="ML732351">
    <property type="protein sequence ID" value="KAB8069200.1"/>
    <property type="molecule type" value="Genomic_DNA"/>
</dbReference>
<dbReference type="Proteomes" id="UP000326565">
    <property type="component" value="Unassembled WGS sequence"/>
</dbReference>
<organism evidence="1 2">
    <name type="scientific">Aspergillus leporis</name>
    <dbReference type="NCBI Taxonomy" id="41062"/>
    <lineage>
        <taxon>Eukaryota</taxon>
        <taxon>Fungi</taxon>
        <taxon>Dikarya</taxon>
        <taxon>Ascomycota</taxon>
        <taxon>Pezizomycotina</taxon>
        <taxon>Eurotiomycetes</taxon>
        <taxon>Eurotiomycetidae</taxon>
        <taxon>Eurotiales</taxon>
        <taxon>Aspergillaceae</taxon>
        <taxon>Aspergillus</taxon>
        <taxon>Aspergillus subgen. Circumdati</taxon>
    </lineage>
</organism>